<dbReference type="EMBL" id="NWUO01000029">
    <property type="protein sequence ID" value="PNS09942.1"/>
    <property type="molecule type" value="Genomic_DNA"/>
</dbReference>
<keyword evidence="2" id="KW-1185">Reference proteome</keyword>
<proteinExistence type="predicted"/>
<protein>
    <submittedName>
        <fullName evidence="1">Uncharacterized protein</fullName>
    </submittedName>
</protein>
<comment type="caution">
    <text evidence="1">The sequence shown here is derived from an EMBL/GenBank/DDBJ whole genome shotgun (WGS) entry which is preliminary data.</text>
</comment>
<name>A0A2K1Q4H3_9GAMM</name>
<gene>
    <name evidence="1" type="ORF">COO59_20120</name>
</gene>
<evidence type="ECO:0000313" key="2">
    <source>
        <dbReference type="Proteomes" id="UP000236345"/>
    </source>
</evidence>
<organism evidence="1 2">
    <name type="scientific">Mixta theicola</name>
    <dbReference type="NCBI Taxonomy" id="1458355"/>
    <lineage>
        <taxon>Bacteria</taxon>
        <taxon>Pseudomonadati</taxon>
        <taxon>Pseudomonadota</taxon>
        <taxon>Gammaproteobacteria</taxon>
        <taxon>Enterobacterales</taxon>
        <taxon>Erwiniaceae</taxon>
        <taxon>Mixta</taxon>
    </lineage>
</organism>
<reference evidence="2" key="1">
    <citation type="submission" date="2017-09" db="EMBL/GenBank/DDBJ databases">
        <authorList>
            <person name="Palmer M."/>
            <person name="Steenkamp E.T."/>
            <person name="Coetzee M.P."/>
            <person name="Avontuur J.R."/>
            <person name="Van Zyl E."/>
            <person name="Chan W.-Y."/>
            <person name="Blom J."/>
            <person name="Venter S.N."/>
        </authorList>
    </citation>
    <scope>NUCLEOTIDE SEQUENCE [LARGE SCALE GENOMIC DNA]</scope>
    <source>
        <strain evidence="2">QC88-366</strain>
    </source>
</reference>
<evidence type="ECO:0000313" key="1">
    <source>
        <dbReference type="EMBL" id="PNS09942.1"/>
    </source>
</evidence>
<sequence length="61" mass="7281">MITKIEFLKLRKHFKFKKNLIVSQCRKAGTEVLMHFALNIASVPAFRHWLYYSTKINKNQV</sequence>
<dbReference type="AlphaFoldDB" id="A0A2K1Q4H3"/>
<accession>A0A2K1Q4H3</accession>
<dbReference type="Proteomes" id="UP000236345">
    <property type="component" value="Unassembled WGS sequence"/>
</dbReference>